<dbReference type="CDD" id="cd21153">
    <property type="entry name" value="PUA_RlmI"/>
    <property type="match status" value="1"/>
</dbReference>
<evidence type="ECO:0000313" key="11">
    <source>
        <dbReference type="Proteomes" id="UP000823597"/>
    </source>
</evidence>
<comment type="caution">
    <text evidence="10">The sequence shown here is derived from an EMBL/GenBank/DDBJ whole genome shotgun (WGS) entry which is preliminary data.</text>
</comment>
<dbReference type="PROSITE" id="PS50890">
    <property type="entry name" value="PUA"/>
    <property type="match status" value="1"/>
</dbReference>
<evidence type="ECO:0000259" key="9">
    <source>
        <dbReference type="SMART" id="SM00359"/>
    </source>
</evidence>
<proteinExistence type="inferred from homology"/>
<dbReference type="AlphaFoldDB" id="A0A9D9N8F6"/>
<feature type="domain" description="PUA" evidence="9">
    <location>
        <begin position="2"/>
        <end position="85"/>
    </location>
</feature>
<dbReference type="Gene3D" id="3.40.50.150">
    <property type="entry name" value="Vaccinia Virus protein VP39"/>
    <property type="match status" value="1"/>
</dbReference>
<evidence type="ECO:0000256" key="6">
    <source>
        <dbReference type="ARBA" id="ARBA00022691"/>
    </source>
</evidence>
<organism evidence="10 11">
    <name type="scientific">Candidatus Merdivivens pullistercoris</name>
    <dbReference type="NCBI Taxonomy" id="2840873"/>
    <lineage>
        <taxon>Bacteria</taxon>
        <taxon>Pseudomonadati</taxon>
        <taxon>Bacteroidota</taxon>
        <taxon>Bacteroidia</taxon>
        <taxon>Bacteroidales</taxon>
        <taxon>Muribaculaceae</taxon>
        <taxon>Muribaculaceae incertae sedis</taxon>
        <taxon>Candidatus Merdivivens</taxon>
    </lineage>
</organism>
<dbReference type="Proteomes" id="UP000823597">
    <property type="component" value="Unassembled WGS sequence"/>
</dbReference>
<evidence type="ECO:0000256" key="8">
    <source>
        <dbReference type="ARBA" id="ARBA00038091"/>
    </source>
</evidence>
<dbReference type="InterPro" id="IPR002478">
    <property type="entry name" value="PUA"/>
</dbReference>
<keyword evidence="4 10" id="KW-0489">Methyltransferase</keyword>
<dbReference type="PANTHER" id="PTHR42873">
    <property type="entry name" value="RIBOSOMAL RNA LARGE SUBUNIT METHYLTRANSFERASE"/>
    <property type="match status" value="1"/>
</dbReference>
<keyword evidence="7" id="KW-0694">RNA-binding</keyword>
<dbReference type="GO" id="GO:0032259">
    <property type="term" value="P:methylation"/>
    <property type="evidence" value="ECO:0007669"/>
    <property type="project" value="UniProtKB-KW"/>
</dbReference>
<evidence type="ECO:0000313" key="10">
    <source>
        <dbReference type="EMBL" id="MBO8464373.1"/>
    </source>
</evidence>
<keyword evidence="3" id="KW-0698">rRNA processing</keyword>
<evidence type="ECO:0000256" key="4">
    <source>
        <dbReference type="ARBA" id="ARBA00022603"/>
    </source>
</evidence>
<dbReference type="CDD" id="cd02440">
    <property type="entry name" value="AdoMet_MTases"/>
    <property type="match status" value="1"/>
</dbReference>
<dbReference type="Gene3D" id="2.30.130.10">
    <property type="entry name" value="PUA domain"/>
    <property type="match status" value="1"/>
</dbReference>
<evidence type="ECO:0000256" key="7">
    <source>
        <dbReference type="ARBA" id="ARBA00022884"/>
    </source>
</evidence>
<dbReference type="InterPro" id="IPR029063">
    <property type="entry name" value="SAM-dependent_MTases_sf"/>
</dbReference>
<dbReference type="InterPro" id="IPR019614">
    <property type="entry name" value="SAM-dep_methyl-trfase"/>
</dbReference>
<keyword evidence="2" id="KW-0963">Cytoplasm</keyword>
<evidence type="ECO:0000256" key="3">
    <source>
        <dbReference type="ARBA" id="ARBA00022552"/>
    </source>
</evidence>
<dbReference type="SUPFAM" id="SSF53335">
    <property type="entry name" value="S-adenosyl-L-methionine-dependent methyltransferases"/>
    <property type="match status" value="1"/>
</dbReference>
<dbReference type="SUPFAM" id="SSF88697">
    <property type="entry name" value="PUA domain-like"/>
    <property type="match status" value="1"/>
</dbReference>
<dbReference type="InterPro" id="IPR036974">
    <property type="entry name" value="PUA_sf"/>
</dbReference>
<evidence type="ECO:0000256" key="5">
    <source>
        <dbReference type="ARBA" id="ARBA00022679"/>
    </source>
</evidence>
<name>A0A9D9N8F6_9BACT</name>
<dbReference type="Pfam" id="PF17785">
    <property type="entry name" value="PUA_3"/>
    <property type="match status" value="1"/>
</dbReference>
<protein>
    <submittedName>
        <fullName evidence="10">Class I SAM-dependent rRNA methyltransferase</fullName>
    </submittedName>
</protein>
<dbReference type="InterPro" id="IPR041532">
    <property type="entry name" value="RlmI-like_PUA"/>
</dbReference>
<dbReference type="GO" id="GO:0003723">
    <property type="term" value="F:RNA binding"/>
    <property type="evidence" value="ECO:0007669"/>
    <property type="project" value="UniProtKB-KW"/>
</dbReference>
<evidence type="ECO:0000256" key="2">
    <source>
        <dbReference type="ARBA" id="ARBA00022490"/>
    </source>
</evidence>
<keyword evidence="6" id="KW-0949">S-adenosyl-L-methionine</keyword>
<dbReference type="CDD" id="cd11572">
    <property type="entry name" value="RlmI_M_like"/>
    <property type="match status" value="1"/>
</dbReference>
<sequence length="415" mass="45936">MIKLFLKKGREESVLRFHPWIFSGAIAEIKGTPQEGDMVAVYSSIGQFLAYGHFQIGSIAVRILSYDNDILLPDFWIRRIAGAYRMRVSLGLAGCPDTDCYRLVHGEGDMLPGLVIDYYGGVCVMQAHSVGMFRAKSRIAEALKEVYGENLKAVYDKSSQTVPFKAGLDPVDGYLYMKEGFSDKSFTVTENGHKFYVNWHEGQKTGFFLDQRENRACVERYAKGKNVLNLFSYTGGFSVYALAAGANRVVSVDSSAKAMGLLAKNMELNGFGSHDLKDPEGRHESVCADVDCRHVSVCTDAMDYLKSAPEHFFDMIIVDPPAFAKHRGALRNALRAYQRLNASAISKVAPGGLVFTYSCSQVVDKEAFALAVFSAAAETGRTVRILDRFNQPADHAVSIYHPEGEYLKGLLLYVE</sequence>
<dbReference type="InterPro" id="IPR015947">
    <property type="entry name" value="PUA-like_sf"/>
</dbReference>
<evidence type="ECO:0000256" key="1">
    <source>
        <dbReference type="ARBA" id="ARBA00004496"/>
    </source>
</evidence>
<dbReference type="Gene3D" id="3.30.750.80">
    <property type="entry name" value="RNA methyltransferase domain (HRMD) like"/>
    <property type="match status" value="1"/>
</dbReference>
<dbReference type="PANTHER" id="PTHR42873:SF1">
    <property type="entry name" value="S-ADENOSYLMETHIONINE-DEPENDENT METHYLTRANSFERASE DOMAIN-CONTAINING PROTEIN"/>
    <property type="match status" value="1"/>
</dbReference>
<dbReference type="Pfam" id="PF10672">
    <property type="entry name" value="Methyltrans_SAM"/>
    <property type="match status" value="1"/>
</dbReference>
<comment type="subcellular location">
    <subcellularLocation>
        <location evidence="1">Cytoplasm</location>
    </subcellularLocation>
</comment>
<dbReference type="GO" id="GO:0006364">
    <property type="term" value="P:rRNA processing"/>
    <property type="evidence" value="ECO:0007669"/>
    <property type="project" value="UniProtKB-KW"/>
</dbReference>
<accession>A0A9D9N8F6</accession>
<comment type="similarity">
    <text evidence="8">Belongs to the methyltransferase superfamily. RlmI family.</text>
</comment>
<keyword evidence="5" id="KW-0808">Transferase</keyword>
<reference evidence="10" key="1">
    <citation type="submission" date="2020-10" db="EMBL/GenBank/DDBJ databases">
        <authorList>
            <person name="Gilroy R."/>
        </authorList>
    </citation>
    <scope>NUCLEOTIDE SEQUENCE</scope>
    <source>
        <strain evidence="10">10037</strain>
    </source>
</reference>
<dbReference type="SMART" id="SM00359">
    <property type="entry name" value="PUA"/>
    <property type="match status" value="1"/>
</dbReference>
<dbReference type="GO" id="GO:0005737">
    <property type="term" value="C:cytoplasm"/>
    <property type="evidence" value="ECO:0007669"/>
    <property type="project" value="UniProtKB-SubCell"/>
</dbReference>
<gene>
    <name evidence="10" type="ORF">IAB93_00060</name>
</gene>
<dbReference type="EMBL" id="JADIME010000001">
    <property type="protein sequence ID" value="MBO8464373.1"/>
    <property type="molecule type" value="Genomic_DNA"/>
</dbReference>
<reference evidence="10" key="2">
    <citation type="journal article" date="2021" name="PeerJ">
        <title>Extensive microbial diversity within the chicken gut microbiome revealed by metagenomics and culture.</title>
        <authorList>
            <person name="Gilroy R."/>
            <person name="Ravi A."/>
            <person name="Getino M."/>
            <person name="Pursley I."/>
            <person name="Horton D.L."/>
            <person name="Alikhan N.F."/>
            <person name="Baker D."/>
            <person name="Gharbi K."/>
            <person name="Hall N."/>
            <person name="Watson M."/>
            <person name="Adriaenssens E.M."/>
            <person name="Foster-Nyarko E."/>
            <person name="Jarju S."/>
            <person name="Secka A."/>
            <person name="Antonio M."/>
            <person name="Oren A."/>
            <person name="Chaudhuri R.R."/>
            <person name="La Ragione R."/>
            <person name="Hildebrand F."/>
            <person name="Pallen M.J."/>
        </authorList>
    </citation>
    <scope>NUCLEOTIDE SEQUENCE</scope>
    <source>
        <strain evidence="10">10037</strain>
    </source>
</reference>
<dbReference type="GO" id="GO:0008168">
    <property type="term" value="F:methyltransferase activity"/>
    <property type="evidence" value="ECO:0007669"/>
    <property type="project" value="UniProtKB-KW"/>
</dbReference>